<evidence type="ECO:0000256" key="2">
    <source>
        <dbReference type="ARBA" id="ARBA00022764"/>
    </source>
</evidence>
<dbReference type="PANTHER" id="PTHR30222">
    <property type="entry name" value="SPERMIDINE/PUTRESCINE-BINDING PERIPLASMIC PROTEIN"/>
    <property type="match status" value="1"/>
</dbReference>
<dbReference type="RefSeq" id="WP_105009179.1">
    <property type="nucleotide sequence ID" value="NZ_CP025013.1"/>
</dbReference>
<evidence type="ECO:0000313" key="5">
    <source>
        <dbReference type="Proteomes" id="UP000238523"/>
    </source>
</evidence>
<dbReference type="Pfam" id="PF13416">
    <property type="entry name" value="SBP_bac_8"/>
    <property type="match status" value="1"/>
</dbReference>
<feature type="signal peptide" evidence="3">
    <location>
        <begin position="1"/>
        <end position="22"/>
    </location>
</feature>
<evidence type="ECO:0000256" key="1">
    <source>
        <dbReference type="ARBA" id="ARBA00022729"/>
    </source>
</evidence>
<name>A0A2K9ZCE8_RHILE</name>
<dbReference type="InterPro" id="IPR006059">
    <property type="entry name" value="SBP"/>
</dbReference>
<reference evidence="4 5" key="1">
    <citation type="submission" date="2017-11" db="EMBL/GenBank/DDBJ databases">
        <title>Complete genome of Rhizobium leguminosarum Norway, an ineffective micro-symbiont.</title>
        <authorList>
            <person name="Hoffrichter A."/>
            <person name="Liang J."/>
            <person name="Brachmann A."/>
            <person name="Marin M."/>
        </authorList>
    </citation>
    <scope>NUCLEOTIDE SEQUENCE [LARGE SCALE GENOMIC DNA]</scope>
    <source>
        <strain evidence="4 5">Norway</strain>
        <plasmid evidence="5">Plasmid prln1</plasmid>
    </source>
</reference>
<dbReference type="EMBL" id="CP025013">
    <property type="protein sequence ID" value="AUW45925.1"/>
    <property type="molecule type" value="Genomic_DNA"/>
</dbReference>
<dbReference type="AlphaFoldDB" id="A0A2K9ZCE8"/>
<proteinExistence type="predicted"/>
<keyword evidence="4" id="KW-0614">Plasmid</keyword>
<geneLocation type="plasmid" evidence="5">
    <name>prln1</name>
</geneLocation>
<protein>
    <submittedName>
        <fullName evidence="4">Spermidine/putrescine ABC transporter substrate-binding protein</fullName>
    </submittedName>
</protein>
<dbReference type="SUPFAM" id="SSF53850">
    <property type="entry name" value="Periplasmic binding protein-like II"/>
    <property type="match status" value="1"/>
</dbReference>
<evidence type="ECO:0000256" key="3">
    <source>
        <dbReference type="SAM" id="SignalP"/>
    </source>
</evidence>
<dbReference type="Gene3D" id="3.40.190.10">
    <property type="entry name" value="Periplasmic binding protein-like II"/>
    <property type="match status" value="2"/>
</dbReference>
<accession>A0A2K9ZCE8</accession>
<evidence type="ECO:0000313" key="4">
    <source>
        <dbReference type="EMBL" id="AUW45925.1"/>
    </source>
</evidence>
<dbReference type="PANTHER" id="PTHR30222:SF2">
    <property type="entry name" value="ABC TRANSPORTER SUBSTRATE-BINDING PROTEIN"/>
    <property type="match status" value="1"/>
</dbReference>
<keyword evidence="1 3" id="KW-0732">Signal</keyword>
<sequence>MSKKTGLLMTALLVGGMPFTQASARDLVIVSNGGTFQQAQHDSIFAPYEKKTGKKVVEDTWDNGIGVLRTKVEAGDSGWDIVIAESEELQIACQEGLVLPLDINRLGSKDNYVPGAVSECGVGAAIYNHVLAYDKTKVQTAPTWADFFDLAKYPGKRALRQSPKTNLEFALLADGVAPADVYKTLSHSEGVDRAFAKLDTIKSSLVFWSSGGQPMQLLASGEVVMTSSFNGRATNAINKDKKPFGIVWDQSLQTVDSWVILKTSPNVDAAYDLLKYAGEAEPQSHLPEVQPIGITSAKAFDMIDPKLRADLPTAPENAKNVLKIDDAFWIDNIDALTARWAEWAAK</sequence>
<feature type="chain" id="PRO_5014966519" evidence="3">
    <location>
        <begin position="23"/>
        <end position="346"/>
    </location>
</feature>
<dbReference type="Proteomes" id="UP000238523">
    <property type="component" value="Plasmid pRLN1"/>
</dbReference>
<gene>
    <name evidence="4" type="ORF">CUJ84_pRLN1000464</name>
</gene>
<organism evidence="4 5">
    <name type="scientific">Rhizobium leguminosarum</name>
    <dbReference type="NCBI Taxonomy" id="384"/>
    <lineage>
        <taxon>Bacteria</taxon>
        <taxon>Pseudomonadati</taxon>
        <taxon>Pseudomonadota</taxon>
        <taxon>Alphaproteobacteria</taxon>
        <taxon>Hyphomicrobiales</taxon>
        <taxon>Rhizobiaceae</taxon>
        <taxon>Rhizobium/Agrobacterium group</taxon>
        <taxon>Rhizobium</taxon>
    </lineage>
</organism>
<dbReference type="CDD" id="cd13589">
    <property type="entry name" value="PBP2_polyamine_RpCGA009"/>
    <property type="match status" value="1"/>
</dbReference>
<keyword evidence="2" id="KW-0574">Periplasm</keyword>